<comment type="caution">
    <text evidence="1">The sequence shown here is derived from an EMBL/GenBank/DDBJ whole genome shotgun (WGS) entry which is preliminary data.</text>
</comment>
<protein>
    <submittedName>
        <fullName evidence="1">Uncharacterized protein</fullName>
    </submittedName>
</protein>
<dbReference type="Proteomes" id="UP000886520">
    <property type="component" value="Chromosome 25"/>
</dbReference>
<accession>A0A9D4U1B3</accession>
<dbReference type="AlphaFoldDB" id="A0A9D4U1B3"/>
<sequence>MPLAPIYPQEPIRSIPRLVQDFFKPLLVASAHGPKPADANAFANSLDKLATTSTDAHPADFHAAAQNKAYTPAGKKDDGETPAALETTLVDDPAPSKSATHPAKEGVVNQIATAHDATPPNDVVCATTIIEGLLSSHAAPVVQFAQAWHVQVADNIGASPHAATPDGTLDLLAANPVESIIIEADILLAPCCHDAFPATKYRVAFNSAVLETTIQAFLESLVAEEPALVKSIHAWPLEVATHQATIHAPESPQQLAL</sequence>
<evidence type="ECO:0000313" key="2">
    <source>
        <dbReference type="Proteomes" id="UP000886520"/>
    </source>
</evidence>
<keyword evidence="2" id="KW-1185">Reference proteome</keyword>
<name>A0A9D4U1B3_ADICA</name>
<reference evidence="1" key="1">
    <citation type="submission" date="2021-01" db="EMBL/GenBank/DDBJ databases">
        <title>Adiantum capillus-veneris genome.</title>
        <authorList>
            <person name="Fang Y."/>
            <person name="Liao Q."/>
        </authorList>
    </citation>
    <scope>NUCLEOTIDE SEQUENCE</scope>
    <source>
        <strain evidence="1">H3</strain>
        <tissue evidence="1">Leaf</tissue>
    </source>
</reference>
<evidence type="ECO:0000313" key="1">
    <source>
        <dbReference type="EMBL" id="KAI5059025.1"/>
    </source>
</evidence>
<dbReference type="EMBL" id="JABFUD020000025">
    <property type="protein sequence ID" value="KAI5059025.1"/>
    <property type="molecule type" value="Genomic_DNA"/>
</dbReference>
<organism evidence="1 2">
    <name type="scientific">Adiantum capillus-veneris</name>
    <name type="common">Maidenhair fern</name>
    <dbReference type="NCBI Taxonomy" id="13818"/>
    <lineage>
        <taxon>Eukaryota</taxon>
        <taxon>Viridiplantae</taxon>
        <taxon>Streptophyta</taxon>
        <taxon>Embryophyta</taxon>
        <taxon>Tracheophyta</taxon>
        <taxon>Polypodiopsida</taxon>
        <taxon>Polypodiidae</taxon>
        <taxon>Polypodiales</taxon>
        <taxon>Pteridineae</taxon>
        <taxon>Pteridaceae</taxon>
        <taxon>Vittarioideae</taxon>
        <taxon>Adiantum</taxon>
    </lineage>
</organism>
<gene>
    <name evidence="1" type="ORF">GOP47_0025344</name>
</gene>
<proteinExistence type="predicted"/>